<comment type="pathway">
    <text evidence="10">Energy metabolism; oxidative phosphorylation.</text>
</comment>
<dbReference type="OMA" id="IDCADFP"/>
<accession>A0A0L0C555</accession>
<evidence type="ECO:0000256" key="3">
    <source>
        <dbReference type="ARBA" id="ARBA00022692"/>
    </source>
</evidence>
<protein>
    <recommendedName>
        <fullName evidence="10">Cytochrome c oxidase subunit 4</fullName>
    </recommendedName>
</protein>
<evidence type="ECO:0000256" key="4">
    <source>
        <dbReference type="ARBA" id="ARBA00022792"/>
    </source>
</evidence>
<keyword evidence="9 10" id="KW-0472">Membrane</keyword>
<dbReference type="PRINTS" id="PR01873">
    <property type="entry name" value="CYTCOXIDASE4"/>
</dbReference>
<organism evidence="11 12">
    <name type="scientific">Lucilia cuprina</name>
    <name type="common">Green bottle fly</name>
    <name type="synonym">Australian sheep blowfly</name>
    <dbReference type="NCBI Taxonomy" id="7375"/>
    <lineage>
        <taxon>Eukaryota</taxon>
        <taxon>Metazoa</taxon>
        <taxon>Ecdysozoa</taxon>
        <taxon>Arthropoda</taxon>
        <taxon>Hexapoda</taxon>
        <taxon>Insecta</taxon>
        <taxon>Pterygota</taxon>
        <taxon>Neoptera</taxon>
        <taxon>Endopterygota</taxon>
        <taxon>Diptera</taxon>
        <taxon>Brachycera</taxon>
        <taxon>Muscomorpha</taxon>
        <taxon>Oestroidea</taxon>
        <taxon>Calliphoridae</taxon>
        <taxon>Luciliinae</taxon>
        <taxon>Lucilia</taxon>
    </lineage>
</organism>
<comment type="similarity">
    <text evidence="2 10">Belongs to the cytochrome c oxidase IV family.</text>
</comment>
<dbReference type="FunFam" id="1.10.442.10:FF:000001">
    <property type="entry name" value="Cytochrome c oxidase subunit 4 isoform 1"/>
    <property type="match status" value="1"/>
</dbReference>
<dbReference type="OrthoDB" id="186013at2759"/>
<dbReference type="Gene3D" id="1.10.442.10">
    <property type="entry name" value="Cytochrome c oxidase subunit IV"/>
    <property type="match status" value="1"/>
</dbReference>
<dbReference type="STRING" id="7375.A0A0L0C555"/>
<dbReference type="Pfam" id="PF02936">
    <property type="entry name" value="COX4"/>
    <property type="match status" value="1"/>
</dbReference>
<keyword evidence="12" id="KW-1185">Reference proteome</keyword>
<evidence type="ECO:0000256" key="6">
    <source>
        <dbReference type="ARBA" id="ARBA00022989"/>
    </source>
</evidence>
<evidence type="ECO:0000313" key="11">
    <source>
        <dbReference type="EMBL" id="KNC26579.1"/>
    </source>
</evidence>
<dbReference type="InterPro" id="IPR036639">
    <property type="entry name" value="Cyt_c_oxidase_su4_sf"/>
</dbReference>
<feature type="transmembrane region" description="Helical" evidence="10">
    <location>
        <begin position="118"/>
        <end position="140"/>
    </location>
</feature>
<evidence type="ECO:0000256" key="9">
    <source>
        <dbReference type="ARBA" id="ARBA00023136"/>
    </source>
</evidence>
<name>A0A0L0C555_LUCCU</name>
<dbReference type="CDD" id="cd00922">
    <property type="entry name" value="Cyt_c_Oxidase_IV"/>
    <property type="match status" value="1"/>
</dbReference>
<evidence type="ECO:0000256" key="5">
    <source>
        <dbReference type="ARBA" id="ARBA00022946"/>
    </source>
</evidence>
<dbReference type="PANTHER" id="PTHR10707">
    <property type="entry name" value="CYTOCHROME C OXIDASE SUBUNIT IV"/>
    <property type="match status" value="1"/>
</dbReference>
<keyword evidence="8 10" id="KW-0496">Mitochondrion</keyword>
<evidence type="ECO:0000313" key="12">
    <source>
        <dbReference type="Proteomes" id="UP000037069"/>
    </source>
</evidence>
<sequence>MALQICKLISRQQLWKSFKSPPLTISKRATSHDYTNTMCGKREYVGFGVNGAPIYVDLVDFPMPAIRFQEPSPEICALRKKEEDDWKKLSKDEIKRLYRYSFCRTFAEMKAPTGEWKLHLGIALWACTIGLLFCYTVNVYHQDLPDTFAEDRRQAQLKRIIALEMNPITGLASKWDYEVGDWK</sequence>
<dbReference type="InterPro" id="IPR004203">
    <property type="entry name" value="Cyt_c_oxidase_su4_fam"/>
</dbReference>
<dbReference type="EMBL" id="JRES01000975">
    <property type="protein sequence ID" value="KNC26579.1"/>
    <property type="molecule type" value="Genomic_DNA"/>
</dbReference>
<evidence type="ECO:0000256" key="2">
    <source>
        <dbReference type="ARBA" id="ARBA00008135"/>
    </source>
</evidence>
<keyword evidence="5" id="KW-0809">Transit peptide</keyword>
<evidence type="ECO:0000256" key="8">
    <source>
        <dbReference type="ARBA" id="ARBA00023128"/>
    </source>
</evidence>
<evidence type="ECO:0000256" key="7">
    <source>
        <dbReference type="ARBA" id="ARBA00023002"/>
    </source>
</evidence>
<keyword evidence="4 10" id="KW-0999">Mitochondrion inner membrane</keyword>
<comment type="subcellular location">
    <subcellularLocation>
        <location evidence="1 10">Mitochondrion inner membrane</location>
        <topology evidence="1 10">Single-pass membrane protein</topology>
    </subcellularLocation>
</comment>
<dbReference type="GO" id="GO:0005743">
    <property type="term" value="C:mitochondrial inner membrane"/>
    <property type="evidence" value="ECO:0007669"/>
    <property type="project" value="UniProtKB-SubCell"/>
</dbReference>
<keyword evidence="6 10" id="KW-1133">Transmembrane helix</keyword>
<dbReference type="AlphaFoldDB" id="A0A0L0C555"/>
<proteinExistence type="inferred from homology"/>
<comment type="function">
    <text evidence="10">Component of the cytochrome c oxidase, the last enzyme in the mitochondrial electron transport chain which drives oxidative phosphorylation.</text>
</comment>
<dbReference type="GO" id="GO:0045277">
    <property type="term" value="C:respiratory chain complex IV"/>
    <property type="evidence" value="ECO:0007669"/>
    <property type="project" value="InterPro"/>
</dbReference>
<dbReference type="GO" id="GO:0016491">
    <property type="term" value="F:oxidoreductase activity"/>
    <property type="evidence" value="ECO:0007669"/>
    <property type="project" value="UniProtKB-KW"/>
</dbReference>
<dbReference type="GO" id="GO:0006123">
    <property type="term" value="P:mitochondrial electron transport, cytochrome c to oxygen"/>
    <property type="evidence" value="ECO:0007669"/>
    <property type="project" value="InterPro"/>
</dbReference>
<keyword evidence="7" id="KW-0560">Oxidoreductase</keyword>
<comment type="subunit">
    <text evidence="10">Component of the cytochrome c oxidase (complex IV, CIV), a multisubunit enzyme composed of 14 subunits.</text>
</comment>
<gene>
    <name evidence="11" type="ORF">FF38_10021</name>
</gene>
<evidence type="ECO:0000256" key="10">
    <source>
        <dbReference type="RuleBase" id="RU367145"/>
    </source>
</evidence>
<comment type="caution">
    <text evidence="11">The sequence shown here is derived from an EMBL/GenBank/DDBJ whole genome shotgun (WGS) entry which is preliminary data.</text>
</comment>
<evidence type="ECO:0000256" key="1">
    <source>
        <dbReference type="ARBA" id="ARBA00004434"/>
    </source>
</evidence>
<keyword evidence="3 10" id="KW-0812">Transmembrane</keyword>
<dbReference type="UniPathway" id="UPA00705"/>
<dbReference type="PANTHER" id="PTHR10707:SF10">
    <property type="entry name" value="CYTOCHROME C OXIDASE SUBUNIT 4"/>
    <property type="match status" value="1"/>
</dbReference>
<reference evidence="11 12" key="1">
    <citation type="journal article" date="2015" name="Nat. Commun.">
        <title>Lucilia cuprina genome unlocks parasitic fly biology to underpin future interventions.</title>
        <authorList>
            <person name="Anstead C.A."/>
            <person name="Korhonen P.K."/>
            <person name="Young N.D."/>
            <person name="Hall R.S."/>
            <person name="Jex A.R."/>
            <person name="Murali S.C."/>
            <person name="Hughes D.S."/>
            <person name="Lee S.F."/>
            <person name="Perry T."/>
            <person name="Stroehlein A.J."/>
            <person name="Ansell B.R."/>
            <person name="Breugelmans B."/>
            <person name="Hofmann A."/>
            <person name="Qu J."/>
            <person name="Dugan S."/>
            <person name="Lee S.L."/>
            <person name="Chao H."/>
            <person name="Dinh H."/>
            <person name="Han Y."/>
            <person name="Doddapaneni H.V."/>
            <person name="Worley K.C."/>
            <person name="Muzny D.M."/>
            <person name="Ioannidis P."/>
            <person name="Waterhouse R.M."/>
            <person name="Zdobnov E.M."/>
            <person name="James P.J."/>
            <person name="Bagnall N.H."/>
            <person name="Kotze A.C."/>
            <person name="Gibbs R.A."/>
            <person name="Richards S."/>
            <person name="Batterham P."/>
            <person name="Gasser R.B."/>
        </authorList>
    </citation>
    <scope>NUCLEOTIDE SEQUENCE [LARGE SCALE GENOMIC DNA]</scope>
    <source>
        <strain evidence="11 12">LS</strain>
        <tissue evidence="11">Full body</tissue>
    </source>
</reference>
<dbReference type="Proteomes" id="UP000037069">
    <property type="component" value="Unassembled WGS sequence"/>
</dbReference>
<dbReference type="InterPro" id="IPR013288">
    <property type="entry name" value="Cyt_c_oxidase_su4"/>
</dbReference>
<dbReference type="SUPFAM" id="SSF81406">
    <property type="entry name" value="Mitochondrial cytochrome c oxidase subunit IV"/>
    <property type="match status" value="1"/>
</dbReference>